<dbReference type="EMBL" id="QVTE01000016">
    <property type="protein sequence ID" value="RFU70336.1"/>
    <property type="molecule type" value="Genomic_DNA"/>
</dbReference>
<protein>
    <submittedName>
        <fullName evidence="1">Uncharacterized protein</fullName>
    </submittedName>
</protein>
<evidence type="ECO:0000313" key="2">
    <source>
        <dbReference type="Proteomes" id="UP000264541"/>
    </source>
</evidence>
<sequence length="127" mass="14069">MAIKAQQVFDIAMTLIDEVEEETGNVSVDNPAYKSKSLSILTTLQAELLPITEDIAVLASLTQDLLLPDRICLLVLPYGLSAHLLLAESDDTGMAAFYNNRYEELKRKIPTEISPIVDLYNVGMRVD</sequence>
<comment type="caution">
    <text evidence="1">The sequence shown here is derived from an EMBL/GenBank/DDBJ whole genome shotgun (WGS) entry which is preliminary data.</text>
</comment>
<organism evidence="1 2">
    <name type="scientific">Peribacillus saganii</name>
    <dbReference type="NCBI Taxonomy" id="2303992"/>
    <lineage>
        <taxon>Bacteria</taxon>
        <taxon>Bacillati</taxon>
        <taxon>Bacillota</taxon>
        <taxon>Bacilli</taxon>
        <taxon>Bacillales</taxon>
        <taxon>Bacillaceae</taxon>
        <taxon>Peribacillus</taxon>
    </lineage>
</organism>
<reference evidence="1 2" key="1">
    <citation type="submission" date="2018-08" db="EMBL/GenBank/DDBJ databases">
        <title>Bacillus chawlae sp. nov., Bacillus glennii sp. nov., and Bacillus saganii sp. nov. Isolated from the Vehicle Assembly Building at Kennedy Space Center where the Viking Spacecraft were Assembled.</title>
        <authorList>
            <person name="Seuylemezian A."/>
            <person name="Vaishampayan P."/>
        </authorList>
    </citation>
    <scope>NUCLEOTIDE SEQUENCE [LARGE SCALE GENOMIC DNA]</scope>
    <source>
        <strain evidence="1 2">V47-23a</strain>
    </source>
</reference>
<gene>
    <name evidence="1" type="ORF">D0469_06975</name>
</gene>
<proteinExistence type="predicted"/>
<dbReference type="AlphaFoldDB" id="A0A372LQL0"/>
<dbReference type="Proteomes" id="UP000264541">
    <property type="component" value="Unassembled WGS sequence"/>
</dbReference>
<accession>A0A372LQL0</accession>
<dbReference type="RefSeq" id="WP_117325919.1">
    <property type="nucleotide sequence ID" value="NZ_QVTE01000016.1"/>
</dbReference>
<keyword evidence="2" id="KW-1185">Reference proteome</keyword>
<evidence type="ECO:0000313" key="1">
    <source>
        <dbReference type="EMBL" id="RFU70336.1"/>
    </source>
</evidence>
<name>A0A372LQL0_9BACI</name>
<dbReference type="OrthoDB" id="2990292at2"/>